<dbReference type="PROSITE" id="PS51257">
    <property type="entry name" value="PROKAR_LIPOPROTEIN"/>
    <property type="match status" value="1"/>
</dbReference>
<dbReference type="GO" id="GO:0006508">
    <property type="term" value="P:proteolysis"/>
    <property type="evidence" value="ECO:0007669"/>
    <property type="project" value="UniProtKB-KW"/>
</dbReference>
<organism evidence="12 13">
    <name type="scientific">Nonlabens ulvanivorans</name>
    <name type="common">Persicivirga ulvanivorans</name>
    <dbReference type="NCBI Taxonomy" id="906888"/>
    <lineage>
        <taxon>Bacteria</taxon>
        <taxon>Pseudomonadati</taxon>
        <taxon>Bacteroidota</taxon>
        <taxon>Flavobacteriia</taxon>
        <taxon>Flavobacteriales</taxon>
        <taxon>Flavobacteriaceae</taxon>
        <taxon>Nonlabens</taxon>
    </lineage>
</organism>
<evidence type="ECO:0000256" key="3">
    <source>
        <dbReference type="ARBA" id="ARBA00022670"/>
    </source>
</evidence>
<evidence type="ECO:0000256" key="7">
    <source>
        <dbReference type="ARBA" id="ARBA00023049"/>
    </source>
</evidence>
<evidence type="ECO:0000256" key="1">
    <source>
        <dbReference type="ARBA" id="ARBA00001947"/>
    </source>
</evidence>
<feature type="domain" description="Peptidase M16 N-terminal" evidence="10">
    <location>
        <begin position="84"/>
        <end position="202"/>
    </location>
</feature>
<evidence type="ECO:0000256" key="5">
    <source>
        <dbReference type="ARBA" id="ARBA00022801"/>
    </source>
</evidence>
<dbReference type="InterPro" id="IPR007863">
    <property type="entry name" value="Peptidase_M16_C"/>
</dbReference>
<evidence type="ECO:0000313" key="13">
    <source>
        <dbReference type="Proteomes" id="UP000239997"/>
    </source>
</evidence>
<feature type="signal peptide" evidence="9">
    <location>
        <begin position="1"/>
        <end position="18"/>
    </location>
</feature>
<keyword evidence="7" id="KW-0482">Metalloprotease</keyword>
<comment type="similarity">
    <text evidence="2 8">Belongs to the peptidase M16 family.</text>
</comment>
<evidence type="ECO:0000259" key="10">
    <source>
        <dbReference type="Pfam" id="PF00675"/>
    </source>
</evidence>
<comment type="caution">
    <text evidence="12">The sequence shown here is derived from an EMBL/GenBank/DDBJ whole genome shotgun (WGS) entry which is preliminary data.</text>
</comment>
<dbReference type="EMBL" id="PVNA01000003">
    <property type="protein sequence ID" value="PRX13523.1"/>
    <property type="molecule type" value="Genomic_DNA"/>
</dbReference>
<evidence type="ECO:0000256" key="2">
    <source>
        <dbReference type="ARBA" id="ARBA00007261"/>
    </source>
</evidence>
<comment type="cofactor">
    <cofactor evidence="1">
        <name>Zn(2+)</name>
        <dbReference type="ChEBI" id="CHEBI:29105"/>
    </cofactor>
</comment>
<proteinExistence type="inferred from homology"/>
<evidence type="ECO:0000256" key="8">
    <source>
        <dbReference type="RuleBase" id="RU004447"/>
    </source>
</evidence>
<evidence type="ECO:0000256" key="9">
    <source>
        <dbReference type="SAM" id="SignalP"/>
    </source>
</evidence>
<accession>A0ABX5E3M6</accession>
<protein>
    <submittedName>
        <fullName evidence="12">Zinc protease</fullName>
    </submittedName>
</protein>
<dbReference type="PANTHER" id="PTHR43690:SF34">
    <property type="entry name" value="ZINC PROTEASE PQQL-LIKE"/>
    <property type="match status" value="1"/>
</dbReference>
<dbReference type="InterPro" id="IPR001431">
    <property type="entry name" value="Pept_M16_Zn_BS"/>
</dbReference>
<evidence type="ECO:0000259" key="11">
    <source>
        <dbReference type="Pfam" id="PF05193"/>
    </source>
</evidence>
<feature type="chain" id="PRO_5046797617" evidence="9">
    <location>
        <begin position="19"/>
        <end position="969"/>
    </location>
</feature>
<dbReference type="InterPro" id="IPR011249">
    <property type="entry name" value="Metalloenz_LuxS/M16"/>
</dbReference>
<dbReference type="GO" id="GO:0008233">
    <property type="term" value="F:peptidase activity"/>
    <property type="evidence" value="ECO:0007669"/>
    <property type="project" value="UniProtKB-KW"/>
</dbReference>
<name>A0ABX5E3M6_NONUL</name>
<evidence type="ECO:0000256" key="4">
    <source>
        <dbReference type="ARBA" id="ARBA00022723"/>
    </source>
</evidence>
<evidence type="ECO:0000313" key="12">
    <source>
        <dbReference type="EMBL" id="PRX13523.1"/>
    </source>
</evidence>
<dbReference type="Pfam" id="PF00675">
    <property type="entry name" value="Peptidase_M16"/>
    <property type="match status" value="1"/>
</dbReference>
<dbReference type="SUPFAM" id="SSF63411">
    <property type="entry name" value="LuxS/MPP-like metallohydrolase"/>
    <property type="match status" value="4"/>
</dbReference>
<sequence>MKKHYLSLLGIAALLVVACGSPKSTTANKTTTTTTTITATSTTTSAAQAALTAVGIDLNAKIPLDPTVKTGVLSNGLTYYIQNNGKPEDKVELRLAINAGSILEDDDQQGLAHMMEHMNFNGTTNFQKNELVDYLQGIGVKFGADLNAYTSFDETVYILPIPSDDPEKLDNGFTILSDWAGGALLETEAINDERGVILEESRTGKGANDRMNKVTFPVIFANSKYAERLPIGKDEIIANFDPDAIRRFQKDWYRPDLMAVIAVGDLDVATLEAKIKEHFGDIPAAENPRKREEFGLPNHEETLIAIAQDPEASFAQVRIQYKDSKKAEPTTTVSDLRDDLVNGLFSQMMNNRLQELTTKPNPPFIFGSSSYGGTGIRGKNSYSSFAGTSPDGQLTALKTLLEENQRVKLYGFQASEFERAKTSYKSFYKTFYKDRDKRESGRIVGAYVNHFLVGDMVPSVEYSYEMAMKLMPTITIEEINAKMADYIHDDNRSIVFTGPETENKPTEADILKILNDVANSKIDNYQDTEVRENLIEKLPTAGAIAKTTKNDKLGTTTYTLSNGATITTKKTDFKNDEILMTAYSYGGTSLFSDAEYKAVSQAMGGVTQGGVAGMNQTDMGKYMSGKLVRVSPRVGSISENFNGSSTPDDLETMFQLIHLYFTDINKDDEAYQSYIDKQKSFLGSYLSRPESYFSNEVNKYRFESSPRYTGFPTPEMMDAADYDKAYELFKERFSDAGDFNFYLVGNIDDAQIQEFAKTYIASLPSSGKKEMYKMNEWREDTSKPRKKIVKKGLEEKSTVQIVWTGEANSYSAKENMALDALGEIATIKIIETLREQEGGIYGGGARGSLSKITYPRYNFSISFPCGPDNVDKLVAAALNELEMIKNDGPTDKDMNKVKEAYLLEYKENLESNRFWLNSLYSADYEQKDPNKILDFEASVANLTKADVQAAAKKYIDENYLLAVLLPEDK</sequence>
<keyword evidence="4" id="KW-0479">Metal-binding</keyword>
<dbReference type="Pfam" id="PF05193">
    <property type="entry name" value="Peptidase_M16_C"/>
    <property type="match status" value="2"/>
</dbReference>
<dbReference type="PROSITE" id="PS00143">
    <property type="entry name" value="INSULINASE"/>
    <property type="match status" value="1"/>
</dbReference>
<evidence type="ECO:0000256" key="6">
    <source>
        <dbReference type="ARBA" id="ARBA00022833"/>
    </source>
</evidence>
<dbReference type="PANTHER" id="PTHR43690">
    <property type="entry name" value="NARDILYSIN"/>
    <property type="match status" value="1"/>
</dbReference>
<keyword evidence="5" id="KW-0378">Hydrolase</keyword>
<feature type="domain" description="Peptidase M16 C-terminal" evidence="11">
    <location>
        <begin position="240"/>
        <end position="423"/>
    </location>
</feature>
<reference evidence="12 13" key="1">
    <citation type="submission" date="2018-03" db="EMBL/GenBank/DDBJ databases">
        <title>Genomic Encyclopedia of Archaeal and Bacterial Type Strains, Phase II (KMG-II): from individual species to whole genera.</title>
        <authorList>
            <person name="Goeker M."/>
        </authorList>
    </citation>
    <scope>NUCLEOTIDE SEQUENCE [LARGE SCALE GENOMIC DNA]</scope>
    <source>
        <strain evidence="12 13">DSM 22727</strain>
    </source>
</reference>
<dbReference type="InterPro" id="IPR011765">
    <property type="entry name" value="Pept_M16_N"/>
</dbReference>
<dbReference type="RefSeq" id="WP_081866626.1">
    <property type="nucleotide sequence ID" value="NZ_JPJI01000032.1"/>
</dbReference>
<gene>
    <name evidence="12" type="ORF">LY02_01766</name>
</gene>
<keyword evidence="6" id="KW-0862">Zinc</keyword>
<feature type="domain" description="Peptidase M16 C-terminal" evidence="11">
    <location>
        <begin position="721"/>
        <end position="900"/>
    </location>
</feature>
<dbReference type="InterPro" id="IPR050626">
    <property type="entry name" value="Peptidase_M16"/>
</dbReference>
<keyword evidence="13" id="KW-1185">Reference proteome</keyword>
<dbReference type="Gene3D" id="3.30.830.10">
    <property type="entry name" value="Metalloenzyme, LuxS/M16 peptidase-like"/>
    <property type="match status" value="4"/>
</dbReference>
<dbReference type="Proteomes" id="UP000239997">
    <property type="component" value="Unassembled WGS sequence"/>
</dbReference>
<keyword evidence="9" id="KW-0732">Signal</keyword>
<keyword evidence="3 12" id="KW-0645">Protease</keyword>